<feature type="transmembrane region" description="Helical" evidence="7">
    <location>
        <begin position="141"/>
        <end position="162"/>
    </location>
</feature>
<feature type="transmembrane region" description="Helical" evidence="7">
    <location>
        <begin position="302"/>
        <end position="319"/>
    </location>
</feature>
<feature type="transmembrane region" description="Helical" evidence="7">
    <location>
        <begin position="240"/>
        <end position="260"/>
    </location>
</feature>
<evidence type="ECO:0000256" key="3">
    <source>
        <dbReference type="ARBA" id="ARBA00022475"/>
    </source>
</evidence>
<protein>
    <submittedName>
        <fullName evidence="9">VTT domain-containing protein</fullName>
    </submittedName>
</protein>
<sequence>MSVLEGWLFGVPDWIVYLVAFLLPCAEAAVFAGFVVPGETGLLIAGVLAGLGHVDPVAVAVCGVAGALVGDSIGFGVGRRLGPRLRSSRLGRLVGPARWERAEGFIVRYGGGSVFLGRWVGFGRALIPALVGATGMGYRRFLVWNALGGTTWAVVVTAVGYFAGGSWRRVERVFGPAVFLVVVAVIALAVLVVAARWVARHPRRVRDWARRQASRPGVRAALARYDRQARWLSRRFEPHTVLGLQLTTGLALIVAGGWLFGAVLQDVIVGEEAVRGDLPILRWLAGHRDDTLTAVVVPVHRLAGAWGALALAVTGALLVRGRARNLVLTVSAWGGAVGSALSVSVLVGRSGPPAAYALAAVPGTGSFPAPGIAATTAVAGVLAFLASGRARSWARAVAYWTAAVLWVGAAGAVAAYLGAVWVTDVLGGWTLGALLSAILLTSAAPWARPSAPDTAPPRTPPST</sequence>
<reference evidence="9 10" key="1">
    <citation type="submission" date="2023-08" db="EMBL/GenBank/DDBJ databases">
        <authorList>
            <person name="Girao M."/>
            <person name="Carvalho M.F."/>
        </authorList>
    </citation>
    <scope>NUCLEOTIDE SEQUENCE [LARGE SCALE GENOMIC DNA]</scope>
    <source>
        <strain evidence="9 10">CT-R113</strain>
    </source>
</reference>
<feature type="transmembrane region" description="Helical" evidence="7">
    <location>
        <begin position="6"/>
        <end position="23"/>
    </location>
</feature>
<comment type="similarity">
    <text evidence="2">Belongs to the DedA family.</text>
</comment>
<evidence type="ECO:0000256" key="2">
    <source>
        <dbReference type="ARBA" id="ARBA00010792"/>
    </source>
</evidence>
<evidence type="ECO:0000313" key="10">
    <source>
        <dbReference type="Proteomes" id="UP001356095"/>
    </source>
</evidence>
<accession>A0ABU7KGM3</accession>
<dbReference type="InterPro" id="IPR032816">
    <property type="entry name" value="VTT_dom"/>
</dbReference>
<feature type="transmembrane region" description="Helical" evidence="7">
    <location>
        <begin position="326"/>
        <end position="347"/>
    </location>
</feature>
<organism evidence="9 10">
    <name type="scientific">Nocardiopsis codii</name>
    <dbReference type="NCBI Taxonomy" id="3065942"/>
    <lineage>
        <taxon>Bacteria</taxon>
        <taxon>Bacillati</taxon>
        <taxon>Actinomycetota</taxon>
        <taxon>Actinomycetes</taxon>
        <taxon>Streptosporangiales</taxon>
        <taxon>Nocardiopsidaceae</taxon>
        <taxon>Nocardiopsis</taxon>
    </lineage>
</organism>
<dbReference type="RefSeq" id="WP_330095149.1">
    <property type="nucleotide sequence ID" value="NZ_JAUZMY010000048.1"/>
</dbReference>
<dbReference type="PANTHER" id="PTHR30353">
    <property type="entry name" value="INNER MEMBRANE PROTEIN DEDA-RELATED"/>
    <property type="match status" value="1"/>
</dbReference>
<keyword evidence="6 7" id="KW-0472">Membrane</keyword>
<dbReference type="InterPro" id="IPR036938">
    <property type="entry name" value="PAP2/HPO_sf"/>
</dbReference>
<evidence type="ECO:0000256" key="4">
    <source>
        <dbReference type="ARBA" id="ARBA00022692"/>
    </source>
</evidence>
<feature type="transmembrane region" description="Helical" evidence="7">
    <location>
        <begin position="397"/>
        <end position="422"/>
    </location>
</feature>
<dbReference type="SUPFAM" id="SSF48317">
    <property type="entry name" value="Acid phosphatase/Vanadium-dependent haloperoxidase"/>
    <property type="match status" value="1"/>
</dbReference>
<feature type="transmembrane region" description="Helical" evidence="7">
    <location>
        <begin position="57"/>
        <end position="77"/>
    </location>
</feature>
<keyword evidence="5 7" id="KW-1133">Transmembrane helix</keyword>
<keyword evidence="4 7" id="KW-0812">Transmembrane</keyword>
<dbReference type="PANTHER" id="PTHR30353:SF15">
    <property type="entry name" value="INNER MEMBRANE PROTEIN YABI"/>
    <property type="match status" value="1"/>
</dbReference>
<evidence type="ECO:0000256" key="6">
    <source>
        <dbReference type="ARBA" id="ARBA00023136"/>
    </source>
</evidence>
<evidence type="ECO:0000259" key="8">
    <source>
        <dbReference type="Pfam" id="PF09335"/>
    </source>
</evidence>
<dbReference type="Proteomes" id="UP001356095">
    <property type="component" value="Unassembled WGS sequence"/>
</dbReference>
<dbReference type="Gene3D" id="1.20.144.10">
    <property type="entry name" value="Phosphatidic acid phosphatase type 2/haloperoxidase"/>
    <property type="match status" value="1"/>
</dbReference>
<evidence type="ECO:0000256" key="5">
    <source>
        <dbReference type="ARBA" id="ARBA00022989"/>
    </source>
</evidence>
<keyword evidence="3" id="KW-1003">Cell membrane</keyword>
<name>A0ABU7KGM3_9ACTN</name>
<dbReference type="InterPro" id="IPR032818">
    <property type="entry name" value="DedA-like"/>
</dbReference>
<comment type="caution">
    <text evidence="9">The sequence shown here is derived from an EMBL/GenBank/DDBJ whole genome shotgun (WGS) entry which is preliminary data.</text>
</comment>
<keyword evidence="10" id="KW-1185">Reference proteome</keyword>
<feature type="transmembrane region" description="Helical" evidence="7">
    <location>
        <begin position="30"/>
        <end position="51"/>
    </location>
</feature>
<evidence type="ECO:0000256" key="7">
    <source>
        <dbReference type="SAM" id="Phobius"/>
    </source>
</evidence>
<feature type="transmembrane region" description="Helical" evidence="7">
    <location>
        <begin position="367"/>
        <end position="385"/>
    </location>
</feature>
<dbReference type="Pfam" id="PF09335">
    <property type="entry name" value="VTT_dom"/>
    <property type="match status" value="1"/>
</dbReference>
<dbReference type="EMBL" id="JAUZMY010000048">
    <property type="protein sequence ID" value="MEE2041390.1"/>
    <property type="molecule type" value="Genomic_DNA"/>
</dbReference>
<feature type="domain" description="VTT" evidence="8">
    <location>
        <begin position="36"/>
        <end position="161"/>
    </location>
</feature>
<comment type="subcellular location">
    <subcellularLocation>
        <location evidence="1">Cell membrane</location>
        <topology evidence="1">Multi-pass membrane protein</topology>
    </subcellularLocation>
</comment>
<evidence type="ECO:0000313" key="9">
    <source>
        <dbReference type="EMBL" id="MEE2041390.1"/>
    </source>
</evidence>
<gene>
    <name evidence="9" type="ORF">Q8791_29615</name>
</gene>
<feature type="transmembrane region" description="Helical" evidence="7">
    <location>
        <begin position="174"/>
        <end position="199"/>
    </location>
</feature>
<feature type="transmembrane region" description="Helical" evidence="7">
    <location>
        <begin position="428"/>
        <end position="447"/>
    </location>
</feature>
<proteinExistence type="inferred from homology"/>
<evidence type="ECO:0000256" key="1">
    <source>
        <dbReference type="ARBA" id="ARBA00004651"/>
    </source>
</evidence>